<feature type="compositionally biased region" description="Basic and acidic residues" evidence="1">
    <location>
        <begin position="99"/>
        <end position="109"/>
    </location>
</feature>
<feature type="compositionally biased region" description="Basic and acidic residues" evidence="1">
    <location>
        <begin position="1"/>
        <end position="23"/>
    </location>
</feature>
<comment type="caution">
    <text evidence="3">The sequence shown here is derived from an EMBL/GenBank/DDBJ whole genome shotgun (WGS) entry which is preliminary data.</text>
</comment>
<evidence type="ECO:0000256" key="1">
    <source>
        <dbReference type="SAM" id="MobiDB-lite"/>
    </source>
</evidence>
<gene>
    <name evidence="3" type="ORF">D0867_14287</name>
    <name evidence="2" type="ORF">D0869_11711</name>
</gene>
<accession>A0A3M6XRX0</accession>
<evidence type="ECO:0000313" key="4">
    <source>
        <dbReference type="Proteomes" id="UP000271337"/>
    </source>
</evidence>
<feature type="compositionally biased region" description="Low complexity" evidence="1">
    <location>
        <begin position="42"/>
        <end position="54"/>
    </location>
</feature>
<reference evidence="4 5" key="1">
    <citation type="journal article" date="2018" name="BMC Genomics">
        <title>Genomic evidence for intraspecific hybridization in a clonal and extremely halotolerant yeast.</title>
        <authorList>
            <person name="Gostincar C."/>
            <person name="Stajich J.E."/>
            <person name="Zupancic J."/>
            <person name="Zalar P."/>
            <person name="Gunde-Cimerman N."/>
        </authorList>
    </citation>
    <scope>NUCLEOTIDE SEQUENCE [LARGE SCALE GENOMIC DNA]</scope>
    <source>
        <strain evidence="2 5">EXF-6656</strain>
        <strain evidence="3 4">EXF-6669</strain>
    </source>
</reference>
<dbReference type="Proteomes" id="UP000271337">
    <property type="component" value="Unassembled WGS sequence"/>
</dbReference>
<dbReference type="OrthoDB" id="3439627at2759"/>
<dbReference type="Proteomes" id="UP000281245">
    <property type="component" value="Unassembled WGS sequence"/>
</dbReference>
<dbReference type="EMBL" id="QWIL01002640">
    <property type="protein sequence ID" value="RMX93220.1"/>
    <property type="molecule type" value="Genomic_DNA"/>
</dbReference>
<protein>
    <submittedName>
        <fullName evidence="3">Uncharacterized protein</fullName>
    </submittedName>
</protein>
<organism evidence="3 4">
    <name type="scientific">Hortaea werneckii</name>
    <name type="common">Black yeast</name>
    <name type="synonym">Cladosporium werneckii</name>
    <dbReference type="NCBI Taxonomy" id="91943"/>
    <lineage>
        <taxon>Eukaryota</taxon>
        <taxon>Fungi</taxon>
        <taxon>Dikarya</taxon>
        <taxon>Ascomycota</taxon>
        <taxon>Pezizomycotina</taxon>
        <taxon>Dothideomycetes</taxon>
        <taxon>Dothideomycetidae</taxon>
        <taxon>Mycosphaerellales</taxon>
        <taxon>Teratosphaeriaceae</taxon>
        <taxon>Hortaea</taxon>
    </lineage>
</organism>
<sequence>MDSRLQPKPSLDHNSTDSAKMPRDGSGAGDNVVEPGNNQVHGAAAGGSDTAASGVDRSNKAAAPPAPEKGEALEGMPASGGGSAGPTQSGSGDGPIEPTSDRIAREQGK</sequence>
<dbReference type="AlphaFoldDB" id="A0A3M6XRX0"/>
<evidence type="ECO:0000313" key="2">
    <source>
        <dbReference type="EMBL" id="RMX75348.1"/>
    </source>
</evidence>
<proteinExistence type="predicted"/>
<dbReference type="EMBL" id="QWIJ01001312">
    <property type="protein sequence ID" value="RMX75348.1"/>
    <property type="molecule type" value="Genomic_DNA"/>
</dbReference>
<feature type="region of interest" description="Disordered" evidence="1">
    <location>
        <begin position="1"/>
        <end position="109"/>
    </location>
</feature>
<evidence type="ECO:0000313" key="3">
    <source>
        <dbReference type="EMBL" id="RMX93220.1"/>
    </source>
</evidence>
<name>A0A3M6XRX0_HORWE</name>
<evidence type="ECO:0000313" key="5">
    <source>
        <dbReference type="Proteomes" id="UP000281245"/>
    </source>
</evidence>